<keyword evidence="2" id="KW-0238">DNA-binding</keyword>
<dbReference type="InterPro" id="IPR005158">
    <property type="entry name" value="BTAD"/>
</dbReference>
<sequence>MGMISAIIVDNEVLSANNLYNILKENSEFNIKARVNSEEEALLELEKIKVDIIFINIEMQVVEFVAKAREINDKVKIIFITAYTKYSSDSNMQYLIKPVTKEKLNKVILKLKPNNESKSEESWDIKVSCFGKFTVQNRQGTIAKWITKKAEELFALLIDQKGKAINTNKIIYMLWRNFDTTKATVNLHTTVYNIKKALSRLNAQEVFICSDGFYKVDVSKIKCDVWEVISKIRTISRRNLTIDEVGESIKIIEDGYFKENYFDWAEDKNKYFESVYLKLIFIKAKECKKSRNFNEAIELIRIGLKVDELNESFNKELIRLLMLVGDEIEAIKHYNFYKRKLRKELGINVDCKIYEWIKS</sequence>
<dbReference type="Gene3D" id="1.25.40.10">
    <property type="entry name" value="Tetratricopeptide repeat domain"/>
    <property type="match status" value="1"/>
</dbReference>
<dbReference type="Pfam" id="PF00072">
    <property type="entry name" value="Response_reg"/>
    <property type="match status" value="1"/>
</dbReference>
<dbReference type="SUPFAM" id="SSF46894">
    <property type="entry name" value="C-terminal effector domain of the bipartite response regulators"/>
    <property type="match status" value="1"/>
</dbReference>
<reference evidence="6 7" key="1">
    <citation type="journal article" date="2001" name="J. Bacteriol.">
        <title>Genome sequence and comparative analysis of the solvent-producing bacterium Clostridium acetobutylicum.</title>
        <authorList>
            <person name="Nolling J."/>
            <person name="Breton G."/>
            <person name="Omelchenko M.V."/>
            <person name="Makarova K.S."/>
            <person name="Zeng Q."/>
            <person name="Gibson R."/>
            <person name="Lee H.M."/>
            <person name="Dubois J."/>
            <person name="Qiu D."/>
            <person name="Hitti J."/>
            <person name="Wolf Y.I."/>
            <person name="Tatusov R.L."/>
            <person name="Sabathe F."/>
            <person name="Doucette-Stamm L."/>
            <person name="Soucaille P."/>
            <person name="Daly M.J."/>
            <person name="Bennett G.N."/>
            <person name="Koonin E.V."/>
            <person name="Smith D.R."/>
        </authorList>
    </citation>
    <scope>NUCLEOTIDE SEQUENCE [LARGE SCALE GENOMIC DNA]</scope>
    <source>
        <strain evidence="7">ATCC 824 / DSM 792 / JCM 1419 / LMG 5710 / VKM B-1787</strain>
        <plasmid evidence="7">pSOL1</plasmid>
    </source>
</reference>
<dbReference type="InterPro" id="IPR051677">
    <property type="entry name" value="AfsR-DnrI-RedD_regulator"/>
</dbReference>
<accession>Q97TT7</accession>
<dbReference type="SUPFAM" id="SSF52172">
    <property type="entry name" value="CheY-like"/>
    <property type="match status" value="1"/>
</dbReference>
<evidence type="ECO:0000256" key="2">
    <source>
        <dbReference type="ARBA" id="ARBA00023125"/>
    </source>
</evidence>
<dbReference type="EMBL" id="AE001438">
    <property type="protein sequence ID" value="AAK76756.1"/>
    <property type="molecule type" value="Genomic_DNA"/>
</dbReference>
<comment type="caution">
    <text evidence="4">Lacks conserved residue(s) required for the propagation of feature annotation.</text>
</comment>
<evidence type="ECO:0000256" key="3">
    <source>
        <dbReference type="ARBA" id="ARBA00024867"/>
    </source>
</evidence>
<name>Q97TT7_CLOAB</name>
<organism evidence="6 7">
    <name type="scientific">Clostridium acetobutylicum (strain ATCC 824 / DSM 792 / JCM 1419 / IAM 19013 / LMG 5710 / NBRC 13948 / NRRL B-527 / VKM B-1787 / 2291 / W)</name>
    <dbReference type="NCBI Taxonomy" id="272562"/>
    <lineage>
        <taxon>Bacteria</taxon>
        <taxon>Bacillati</taxon>
        <taxon>Bacillota</taxon>
        <taxon>Clostridia</taxon>
        <taxon>Eubacteriales</taxon>
        <taxon>Clostridiaceae</taxon>
        <taxon>Clostridium</taxon>
    </lineage>
</organism>
<dbReference type="InterPro" id="IPR016032">
    <property type="entry name" value="Sig_transdc_resp-reg_C-effctor"/>
</dbReference>
<dbReference type="InterPro" id="IPR011990">
    <property type="entry name" value="TPR-like_helical_dom_sf"/>
</dbReference>
<dbReference type="PANTHER" id="PTHR35807:SF2">
    <property type="entry name" value="TRANSCRIPTIONAL ACTIVATOR DOMAIN"/>
    <property type="match status" value="1"/>
</dbReference>
<evidence type="ECO:0000256" key="1">
    <source>
        <dbReference type="ARBA" id="ARBA00018672"/>
    </source>
</evidence>
<evidence type="ECO:0000259" key="5">
    <source>
        <dbReference type="PROSITE" id="PS50110"/>
    </source>
</evidence>
<geneLocation type="plasmid" evidence="6 7">
    <name>pSOL1</name>
</geneLocation>
<dbReference type="HOGENOM" id="CLU_000445_14_3_9"/>
<dbReference type="GO" id="GO:0000160">
    <property type="term" value="P:phosphorelay signal transduction system"/>
    <property type="evidence" value="ECO:0007669"/>
    <property type="project" value="InterPro"/>
</dbReference>
<dbReference type="InterPro" id="IPR036388">
    <property type="entry name" value="WH-like_DNA-bd_sf"/>
</dbReference>
<dbReference type="OrthoDB" id="3190595at2"/>
<dbReference type="PATRIC" id="fig|272562.8.peg.8"/>
<dbReference type="Gene3D" id="3.40.50.2300">
    <property type="match status" value="1"/>
</dbReference>
<dbReference type="PROSITE" id="PS50110">
    <property type="entry name" value="RESPONSE_REGULATORY"/>
    <property type="match status" value="1"/>
</dbReference>
<protein>
    <recommendedName>
        <fullName evidence="1">Stage 0 sporulation protein A homolog</fullName>
    </recommendedName>
</protein>
<dbReference type="GO" id="GO:0006355">
    <property type="term" value="P:regulation of DNA-templated transcription"/>
    <property type="evidence" value="ECO:0007669"/>
    <property type="project" value="InterPro"/>
</dbReference>
<dbReference type="InterPro" id="IPR011006">
    <property type="entry name" value="CheY-like_superfamily"/>
</dbReference>
<gene>
    <name evidence="6" type="ordered locus">CA_P0009</name>
</gene>
<dbReference type="InterPro" id="IPR001789">
    <property type="entry name" value="Sig_transdc_resp-reg_receiver"/>
</dbReference>
<keyword evidence="7" id="KW-1185">Reference proteome</keyword>
<keyword evidence="6" id="KW-0614">Plasmid</keyword>
<dbReference type="KEGG" id="cac:CA_P0009"/>
<dbReference type="AlphaFoldDB" id="Q97TT7"/>
<comment type="function">
    <text evidence="3">May play the central regulatory role in sporulation. It may be an element of the effector pathway responsible for the activation of sporulation genes in response to nutritional stress. Spo0A may act in concert with spo0H (a sigma factor) to control the expression of some genes that are critical to the sporulation process.</text>
</comment>
<evidence type="ECO:0000256" key="4">
    <source>
        <dbReference type="PROSITE-ProRule" id="PRU00169"/>
    </source>
</evidence>
<evidence type="ECO:0000313" key="7">
    <source>
        <dbReference type="Proteomes" id="UP000000814"/>
    </source>
</evidence>
<dbReference type="Pfam" id="PF03704">
    <property type="entry name" value="BTAD"/>
    <property type="match status" value="1"/>
</dbReference>
<dbReference type="PANTHER" id="PTHR35807">
    <property type="entry name" value="TRANSCRIPTIONAL REGULATOR REDD-RELATED"/>
    <property type="match status" value="1"/>
</dbReference>
<dbReference type="Gene3D" id="1.10.10.10">
    <property type="entry name" value="Winged helix-like DNA-binding domain superfamily/Winged helix DNA-binding domain"/>
    <property type="match status" value="1"/>
</dbReference>
<proteinExistence type="predicted"/>
<dbReference type="GO" id="GO:0003677">
    <property type="term" value="F:DNA binding"/>
    <property type="evidence" value="ECO:0007669"/>
    <property type="project" value="UniProtKB-KW"/>
</dbReference>
<dbReference type="Proteomes" id="UP000000814">
    <property type="component" value="Plasmid pSOL1"/>
</dbReference>
<feature type="domain" description="Response regulatory" evidence="5">
    <location>
        <begin position="5"/>
        <end position="112"/>
    </location>
</feature>
<evidence type="ECO:0000313" key="6">
    <source>
        <dbReference type="EMBL" id="AAK76756.1"/>
    </source>
</evidence>